<organism evidence="1 2">
    <name type="scientific">Ridgeia piscesae</name>
    <name type="common">Tubeworm</name>
    <dbReference type="NCBI Taxonomy" id="27915"/>
    <lineage>
        <taxon>Eukaryota</taxon>
        <taxon>Metazoa</taxon>
        <taxon>Spiralia</taxon>
        <taxon>Lophotrochozoa</taxon>
        <taxon>Annelida</taxon>
        <taxon>Polychaeta</taxon>
        <taxon>Sedentaria</taxon>
        <taxon>Canalipalpata</taxon>
        <taxon>Sabellida</taxon>
        <taxon>Siboglinidae</taxon>
        <taxon>Ridgeia</taxon>
    </lineage>
</organism>
<evidence type="ECO:0000313" key="1">
    <source>
        <dbReference type="EMBL" id="KAK2185538.1"/>
    </source>
</evidence>
<proteinExistence type="predicted"/>
<dbReference type="EMBL" id="JAODUO010000231">
    <property type="protein sequence ID" value="KAK2185538.1"/>
    <property type="molecule type" value="Genomic_DNA"/>
</dbReference>
<dbReference type="AlphaFoldDB" id="A0AAD9UDM6"/>
<protein>
    <submittedName>
        <fullName evidence="1">Uncharacterized protein</fullName>
    </submittedName>
</protein>
<keyword evidence="2" id="KW-1185">Reference proteome</keyword>
<comment type="caution">
    <text evidence="1">The sequence shown here is derived from an EMBL/GenBank/DDBJ whole genome shotgun (WGS) entry which is preliminary data.</text>
</comment>
<evidence type="ECO:0000313" key="2">
    <source>
        <dbReference type="Proteomes" id="UP001209878"/>
    </source>
</evidence>
<reference evidence="1" key="1">
    <citation type="journal article" date="2023" name="Mol. Biol. Evol.">
        <title>Third-Generation Sequencing Reveals the Adaptive Role of the Epigenome in Three Deep-Sea Polychaetes.</title>
        <authorList>
            <person name="Perez M."/>
            <person name="Aroh O."/>
            <person name="Sun Y."/>
            <person name="Lan Y."/>
            <person name="Juniper S.K."/>
            <person name="Young C.R."/>
            <person name="Angers B."/>
            <person name="Qian P.Y."/>
        </authorList>
    </citation>
    <scope>NUCLEOTIDE SEQUENCE</scope>
    <source>
        <strain evidence="1">R07B-5</strain>
    </source>
</reference>
<accession>A0AAD9UDM6</accession>
<sequence length="108" mass="12480">MPAFLWLATRPPGQSSSVKYLQTHVTFCDRWMMSRVGQDMADGRPWVLAHGTHMTTCQLISHDTVRYHMTQHASTVTWHTTMKLQHHMTSLRHTSAEPRGQSPFNQHL</sequence>
<dbReference type="Proteomes" id="UP001209878">
    <property type="component" value="Unassembled WGS sequence"/>
</dbReference>
<gene>
    <name evidence="1" type="ORF">NP493_231g02015</name>
</gene>
<name>A0AAD9UDM6_RIDPI</name>